<organism evidence="6 7">
    <name type="scientific">Alkalimonas amylolytica</name>
    <dbReference type="NCBI Taxonomy" id="152573"/>
    <lineage>
        <taxon>Bacteria</taxon>
        <taxon>Pseudomonadati</taxon>
        <taxon>Pseudomonadota</taxon>
        <taxon>Gammaproteobacteria</taxon>
        <taxon>Alkalimonas</taxon>
    </lineage>
</organism>
<dbReference type="GO" id="GO:0003700">
    <property type="term" value="F:DNA-binding transcription factor activity"/>
    <property type="evidence" value="ECO:0007669"/>
    <property type="project" value="InterPro"/>
</dbReference>
<dbReference type="PANTHER" id="PTHR33154">
    <property type="entry name" value="TRANSCRIPTIONAL REGULATOR, ARSR FAMILY"/>
    <property type="match status" value="1"/>
</dbReference>
<dbReference type="STRING" id="152573.SAMN04488051_106175"/>
<dbReference type="Proteomes" id="UP000198773">
    <property type="component" value="Unassembled WGS sequence"/>
</dbReference>
<dbReference type="InterPro" id="IPR051081">
    <property type="entry name" value="HTH_MetalResp_TranReg"/>
</dbReference>
<sequence>MQPLALFKALSDDTRLRILLLIVQEQELCVCELTCALGLSQPKISRHLALLRQLGILSDRRQGQWVFYQLHPELDDWAQTILQHTLSANQNLLTHNQQQLAQMGDRPERSSQCCIASC</sequence>
<keyword evidence="1" id="KW-0059">Arsenical resistance</keyword>
<dbReference type="EMBL" id="FNRM01000006">
    <property type="protein sequence ID" value="SEA79074.1"/>
    <property type="molecule type" value="Genomic_DNA"/>
</dbReference>
<keyword evidence="4" id="KW-0804">Transcription</keyword>
<dbReference type="SUPFAM" id="SSF46785">
    <property type="entry name" value="Winged helix' DNA-binding domain"/>
    <property type="match status" value="1"/>
</dbReference>
<dbReference type="InterPro" id="IPR001845">
    <property type="entry name" value="HTH_ArsR_DNA-bd_dom"/>
</dbReference>
<evidence type="ECO:0000256" key="4">
    <source>
        <dbReference type="ARBA" id="ARBA00023163"/>
    </source>
</evidence>
<dbReference type="NCBIfam" id="NF033788">
    <property type="entry name" value="HTH_metalloreg"/>
    <property type="match status" value="1"/>
</dbReference>
<evidence type="ECO:0000256" key="2">
    <source>
        <dbReference type="ARBA" id="ARBA00023015"/>
    </source>
</evidence>
<keyword evidence="7" id="KW-1185">Reference proteome</keyword>
<dbReference type="NCBIfam" id="NF007528">
    <property type="entry name" value="PRK10141.1"/>
    <property type="match status" value="1"/>
</dbReference>
<dbReference type="RefSeq" id="WP_091343474.1">
    <property type="nucleotide sequence ID" value="NZ_FNRM01000006.1"/>
</dbReference>
<dbReference type="Pfam" id="PF01022">
    <property type="entry name" value="HTH_5"/>
    <property type="match status" value="1"/>
</dbReference>
<evidence type="ECO:0000313" key="7">
    <source>
        <dbReference type="Proteomes" id="UP000198773"/>
    </source>
</evidence>
<dbReference type="PANTHER" id="PTHR33154:SF18">
    <property type="entry name" value="ARSENICAL RESISTANCE OPERON REPRESSOR"/>
    <property type="match status" value="1"/>
</dbReference>
<dbReference type="SMART" id="SM00418">
    <property type="entry name" value="HTH_ARSR"/>
    <property type="match status" value="1"/>
</dbReference>
<proteinExistence type="predicted"/>
<dbReference type="FunFam" id="1.10.10.10:FF:000279">
    <property type="entry name" value="Transcriptional regulator, ArsR family"/>
    <property type="match status" value="1"/>
</dbReference>
<evidence type="ECO:0000256" key="3">
    <source>
        <dbReference type="ARBA" id="ARBA00023125"/>
    </source>
</evidence>
<feature type="domain" description="HTH arsR-type" evidence="5">
    <location>
        <begin position="1"/>
        <end position="89"/>
    </location>
</feature>
<dbReference type="InterPro" id="IPR036388">
    <property type="entry name" value="WH-like_DNA-bd_sf"/>
</dbReference>
<evidence type="ECO:0000313" key="6">
    <source>
        <dbReference type="EMBL" id="SEA79074.1"/>
    </source>
</evidence>
<dbReference type="OrthoDB" id="9793058at2"/>
<protein>
    <submittedName>
        <fullName evidence="6">ArsR family transcriptional regulator</fullName>
    </submittedName>
</protein>
<reference evidence="6 7" key="1">
    <citation type="submission" date="2016-10" db="EMBL/GenBank/DDBJ databases">
        <authorList>
            <person name="de Groot N.N."/>
        </authorList>
    </citation>
    <scope>NUCLEOTIDE SEQUENCE [LARGE SCALE GENOMIC DNA]</scope>
    <source>
        <strain evidence="6 7">CGMCC 1.3430</strain>
    </source>
</reference>
<gene>
    <name evidence="6" type="ORF">SAMN04488051_106175</name>
</gene>
<dbReference type="PROSITE" id="PS50987">
    <property type="entry name" value="HTH_ARSR_2"/>
    <property type="match status" value="1"/>
</dbReference>
<name>A0A1H4E1Z6_ALKAM</name>
<keyword evidence="2" id="KW-0805">Transcription regulation</keyword>
<evidence type="ECO:0000259" key="5">
    <source>
        <dbReference type="PROSITE" id="PS50987"/>
    </source>
</evidence>
<dbReference type="InterPro" id="IPR036390">
    <property type="entry name" value="WH_DNA-bd_sf"/>
</dbReference>
<keyword evidence="3" id="KW-0238">DNA-binding</keyword>
<dbReference type="GO" id="GO:0003677">
    <property type="term" value="F:DNA binding"/>
    <property type="evidence" value="ECO:0007669"/>
    <property type="project" value="UniProtKB-KW"/>
</dbReference>
<dbReference type="InterPro" id="IPR011991">
    <property type="entry name" value="ArsR-like_HTH"/>
</dbReference>
<dbReference type="AlphaFoldDB" id="A0A1H4E1Z6"/>
<dbReference type="Gene3D" id="1.10.10.10">
    <property type="entry name" value="Winged helix-like DNA-binding domain superfamily/Winged helix DNA-binding domain"/>
    <property type="match status" value="1"/>
</dbReference>
<dbReference type="GO" id="GO:0046685">
    <property type="term" value="P:response to arsenic-containing substance"/>
    <property type="evidence" value="ECO:0007669"/>
    <property type="project" value="UniProtKB-KW"/>
</dbReference>
<dbReference type="CDD" id="cd00090">
    <property type="entry name" value="HTH_ARSR"/>
    <property type="match status" value="1"/>
</dbReference>
<evidence type="ECO:0000256" key="1">
    <source>
        <dbReference type="ARBA" id="ARBA00022849"/>
    </source>
</evidence>
<accession>A0A1H4E1Z6</accession>
<dbReference type="PRINTS" id="PR00778">
    <property type="entry name" value="HTHARSR"/>
</dbReference>